<evidence type="ECO:0000256" key="4">
    <source>
        <dbReference type="PROSITE-ProRule" id="PRU00047"/>
    </source>
</evidence>
<evidence type="ECO:0000259" key="8">
    <source>
        <dbReference type="PROSITE" id="PS50994"/>
    </source>
</evidence>
<dbReference type="InterPro" id="IPR043502">
    <property type="entry name" value="DNA/RNA_pol_sf"/>
</dbReference>
<dbReference type="GeneTree" id="ENSGT00940000166555"/>
<dbReference type="InterPro" id="IPR043128">
    <property type="entry name" value="Rev_trsase/Diguanyl_cyclase"/>
</dbReference>
<protein>
    <recommendedName>
        <fullName evidence="3">Gypsy retrotransposon integrase-like protein 1</fullName>
        <ecNumber evidence="2">3.1.26.4</ecNumber>
    </recommendedName>
</protein>
<dbReference type="Proteomes" id="UP000472272">
    <property type="component" value="Chromosome 4"/>
</dbReference>
<dbReference type="InterPro" id="IPR036397">
    <property type="entry name" value="RNaseH_sf"/>
</dbReference>
<feature type="region of interest" description="Disordered" evidence="5">
    <location>
        <begin position="1256"/>
        <end position="1355"/>
    </location>
</feature>
<dbReference type="InterPro" id="IPR001878">
    <property type="entry name" value="Znf_CCHC"/>
</dbReference>
<dbReference type="FunFam" id="3.10.20.370:FF:000001">
    <property type="entry name" value="Retrovirus-related Pol polyprotein from transposon 17.6-like protein"/>
    <property type="match status" value="1"/>
</dbReference>
<dbReference type="Pfam" id="PF00665">
    <property type="entry name" value="rve"/>
    <property type="match status" value="1"/>
</dbReference>
<dbReference type="Gene3D" id="1.10.340.70">
    <property type="match status" value="1"/>
</dbReference>
<dbReference type="GO" id="GO:0008270">
    <property type="term" value="F:zinc ion binding"/>
    <property type="evidence" value="ECO:0007669"/>
    <property type="project" value="UniProtKB-KW"/>
</dbReference>
<reference evidence="9 10" key="1">
    <citation type="journal article" date="2019" name="Proc. Natl. Acad. Sci. U.S.A.">
        <title>Regulatory changes in pterin and carotenoid genes underlie balanced color polymorphisms in the wall lizard.</title>
        <authorList>
            <person name="Andrade P."/>
            <person name="Pinho C."/>
            <person name="Perez I de Lanuza G."/>
            <person name="Afonso S."/>
            <person name="Brejcha J."/>
            <person name="Rubin C.J."/>
            <person name="Wallerman O."/>
            <person name="Pereira P."/>
            <person name="Sabatino S.J."/>
            <person name="Bellati A."/>
            <person name="Pellitteri-Rosa D."/>
            <person name="Bosakova Z."/>
            <person name="Bunikis I."/>
            <person name="Carretero M.A."/>
            <person name="Feiner N."/>
            <person name="Marsik P."/>
            <person name="Pauperio F."/>
            <person name="Salvi D."/>
            <person name="Soler L."/>
            <person name="While G.M."/>
            <person name="Uller T."/>
            <person name="Font E."/>
            <person name="Andersson L."/>
            <person name="Carneiro M."/>
        </authorList>
    </citation>
    <scope>NUCLEOTIDE SEQUENCE</scope>
</reference>
<accession>A0A670HNI3</accession>
<evidence type="ECO:0000313" key="10">
    <source>
        <dbReference type="Proteomes" id="UP000472272"/>
    </source>
</evidence>
<dbReference type="SUPFAM" id="SSF53098">
    <property type="entry name" value="Ribonuclease H-like"/>
    <property type="match status" value="1"/>
</dbReference>
<feature type="compositionally biased region" description="Basic and acidic residues" evidence="5">
    <location>
        <begin position="169"/>
        <end position="194"/>
    </location>
</feature>
<dbReference type="OMA" id="SPHMLRW"/>
<dbReference type="InterPro" id="IPR050951">
    <property type="entry name" value="Retrovirus_Pol_polyprotein"/>
</dbReference>
<sequence length="1370" mass="151402">MASLVPLPPFAPASESWDSYLARFDCYLQANELTAVSKDRKRGLFLSLCGPEVFETARALVAPEAVQATPWDTIQEKLRNHYAPKPSKIAARHAFYHRNQAEGESINNYTTALRQAAMHCEFRDLDDALMDRIVCGVRDIHLQRRLLAKPDLTLQKAIEEAVASEAAERSAQEIRKSSSPRLAREPVPVHHEEASSDEASSSEDDDVHQTKRERRKFQQKSKGQPECAGCGGNHSRAKCRFRDAICRKCSRRGHIAKVCRSAPSDTPPSSTRKSKSSLQSAKESCFALTNCRCPSGTTIGQTDSPTRRKLNVTVLIEGAPCDMEIDTGSALSIVSWSTIKRLVPRVSKRQLDSHRVHLRDYQGNDIPVVGVGRFRIAFKDFSGLLRLVVVEGQRPSLLGLDWFDALGLEVTGINCISNAETEGLVKDFAKVFDGTLGQYTGTPISFSLDPQVAPIKLKPRRVPFALKAKVDEQLDKLIAQGVLEPVDHAKWETPIVTPVKPDGSVRICADYKCTINKALQQHAYPVPVVQHLLHSLGEGKVFAKLDLAQAYQQLPVDDATAEAQTIVTHRGAFRCRRLQFGVSVAPGIFQSLMERLLQGLPGVVPYFDDVLVSADSHQQLFERLRAVLTRFQEAGLKVKREKCQIAVPQVEFLGYLIDASGLHPTTSKIRAIQQAPTPKNKTELQAFLGLLNFYNMFLPHKATVAEPLHRLLSTKTPWAWGHRETAAFNAVKALLSSDSVLVQYSESRPLVLACDASPFGIGAVLSHRFPDGREAPLAYFSRTLSPTERNYSQLDKEALALVAGVKRFHEYLYGRTFDLITDHKPLLGLLAGDRPTPPVLSPHMLRWTVFLAAYHYRLIHRPGKSMGHADALSRCPLPAFVEDPAPASSLLLIEDLPAAPVSAATVASASAQDRTISRVLNWVWRGWPQGPFASEFQLFATRQHELSAHRGCLLWGDRVVIPQGLRQRVLEALHVGHPGIVKMKALARCYVWWPNMDDAITAWVSACQACQESRPAPPAAKGHTWETPKTPWSRVHIDLAGPFHGRTFMVVVDAYSKWLEVALMPSTTTEAVIWVLRGLFATHGCPDVLVSDNGPQFTSGTFERYLLGLAIRHALTAPFHPSSNGQAERMVRSTKEALARLDRGDWHERVAEYLFVQHITPHAATGRSPAELLMGRRLRSPLDRLHPDFAVAEPPGCANAPRSFVPGNQVFARNYVGDIPWVPATVVGVTGPRSYQVALEDGRLWRRHIDQLRRRVGDLDTTEVPPTAFAAPEETRTDGEAPPTPPLQTASVEPNQAVSEQTQTTPLAEAPPTAADPGELVPTPPRVAPQPQRELCGPPDLATSSRRSGRVSKRPTYLKDYVVGQVSLLV</sequence>
<dbReference type="InterPro" id="IPR012337">
    <property type="entry name" value="RNaseH-like_sf"/>
</dbReference>
<dbReference type="InterPro" id="IPR041577">
    <property type="entry name" value="RT_RNaseH_2"/>
</dbReference>
<dbReference type="SUPFAM" id="SSF56672">
    <property type="entry name" value="DNA/RNA polymerases"/>
    <property type="match status" value="1"/>
</dbReference>
<dbReference type="FunFam" id="1.10.340.70:FF:000003">
    <property type="entry name" value="Protein CBG25708"/>
    <property type="match status" value="1"/>
</dbReference>
<dbReference type="InterPro" id="IPR001584">
    <property type="entry name" value="Integrase_cat-core"/>
</dbReference>
<dbReference type="FunFam" id="3.30.70.270:FF:000020">
    <property type="entry name" value="Transposon Tf2-6 polyprotein-like Protein"/>
    <property type="match status" value="1"/>
</dbReference>
<feature type="domain" description="CCHC-type" evidence="6">
    <location>
        <begin position="246"/>
        <end position="261"/>
    </location>
</feature>
<reference evidence="9" key="2">
    <citation type="submission" date="2025-08" db="UniProtKB">
        <authorList>
            <consortium name="Ensembl"/>
        </authorList>
    </citation>
    <scope>IDENTIFICATION</scope>
</reference>
<evidence type="ECO:0000256" key="2">
    <source>
        <dbReference type="ARBA" id="ARBA00012180"/>
    </source>
</evidence>
<dbReference type="FunFam" id="3.30.420.10:FF:000063">
    <property type="entry name" value="Retrovirus-related Pol polyprotein from transposon 297-like Protein"/>
    <property type="match status" value="1"/>
</dbReference>
<dbReference type="SUPFAM" id="SSF50630">
    <property type="entry name" value="Acid proteases"/>
    <property type="match status" value="1"/>
</dbReference>
<dbReference type="Gene3D" id="2.40.70.10">
    <property type="entry name" value="Acid Proteases"/>
    <property type="match status" value="1"/>
</dbReference>
<dbReference type="GO" id="GO:0003676">
    <property type="term" value="F:nucleic acid binding"/>
    <property type="evidence" value="ECO:0007669"/>
    <property type="project" value="InterPro"/>
</dbReference>
<dbReference type="InterPro" id="IPR021109">
    <property type="entry name" value="Peptidase_aspartic_dom_sf"/>
</dbReference>
<dbReference type="Ensembl" id="ENSPMRT00000001138.1">
    <property type="protein sequence ID" value="ENSPMRP00000001076.1"/>
    <property type="gene ID" value="ENSPMRG00000000790.1"/>
</dbReference>
<dbReference type="InterPro" id="IPR041588">
    <property type="entry name" value="Integrase_H2C2"/>
</dbReference>
<dbReference type="Gene3D" id="3.30.70.270">
    <property type="match status" value="2"/>
</dbReference>
<feature type="domain" description="Reverse transcriptase" evidence="7">
    <location>
        <begin position="479"/>
        <end position="657"/>
    </location>
</feature>
<evidence type="ECO:0000259" key="7">
    <source>
        <dbReference type="PROSITE" id="PS50878"/>
    </source>
</evidence>
<reference evidence="9" key="3">
    <citation type="submission" date="2025-09" db="UniProtKB">
        <authorList>
            <consortium name="Ensembl"/>
        </authorList>
    </citation>
    <scope>IDENTIFICATION</scope>
</reference>
<name>A0A670HNI3_PODMU</name>
<evidence type="ECO:0000256" key="5">
    <source>
        <dbReference type="SAM" id="MobiDB-lite"/>
    </source>
</evidence>
<dbReference type="PANTHER" id="PTHR37984:SF12">
    <property type="entry name" value="RIBONUCLEASE H"/>
    <property type="match status" value="1"/>
</dbReference>
<dbReference type="Pfam" id="PF17919">
    <property type="entry name" value="RT_RNaseH_2"/>
    <property type="match status" value="1"/>
</dbReference>
<dbReference type="Pfam" id="PF00078">
    <property type="entry name" value="RVT_1"/>
    <property type="match status" value="1"/>
</dbReference>
<organism evidence="9 10">
    <name type="scientific">Podarcis muralis</name>
    <name type="common">Wall lizard</name>
    <name type="synonym">Lacerta muralis</name>
    <dbReference type="NCBI Taxonomy" id="64176"/>
    <lineage>
        <taxon>Eukaryota</taxon>
        <taxon>Metazoa</taxon>
        <taxon>Chordata</taxon>
        <taxon>Craniata</taxon>
        <taxon>Vertebrata</taxon>
        <taxon>Euteleostomi</taxon>
        <taxon>Lepidosauria</taxon>
        <taxon>Squamata</taxon>
        <taxon>Bifurcata</taxon>
        <taxon>Unidentata</taxon>
        <taxon>Episquamata</taxon>
        <taxon>Laterata</taxon>
        <taxon>Lacertibaenia</taxon>
        <taxon>Lacertidae</taxon>
        <taxon>Podarcis</taxon>
    </lineage>
</organism>
<feature type="region of interest" description="Disordered" evidence="5">
    <location>
        <begin position="169"/>
        <end position="235"/>
    </location>
</feature>
<dbReference type="PANTHER" id="PTHR37984">
    <property type="entry name" value="PROTEIN CBG26694"/>
    <property type="match status" value="1"/>
</dbReference>
<keyword evidence="4" id="KW-0862">Zinc</keyword>
<feature type="compositionally biased region" description="Polar residues" evidence="5">
    <location>
        <begin position="1287"/>
        <end position="1301"/>
    </location>
</feature>
<dbReference type="Gene3D" id="3.10.20.370">
    <property type="match status" value="1"/>
</dbReference>
<dbReference type="EC" id="3.1.26.4" evidence="2"/>
<dbReference type="CDD" id="cd09274">
    <property type="entry name" value="RNase_HI_RT_Ty3"/>
    <property type="match status" value="1"/>
</dbReference>
<evidence type="ECO:0000313" key="9">
    <source>
        <dbReference type="Ensembl" id="ENSPMRP00000001076.1"/>
    </source>
</evidence>
<evidence type="ECO:0000256" key="1">
    <source>
        <dbReference type="ARBA" id="ARBA00010879"/>
    </source>
</evidence>
<dbReference type="Gene3D" id="3.10.10.10">
    <property type="entry name" value="HIV Type 1 Reverse Transcriptase, subunit A, domain 1"/>
    <property type="match status" value="1"/>
</dbReference>
<dbReference type="InterPro" id="IPR000477">
    <property type="entry name" value="RT_dom"/>
</dbReference>
<keyword evidence="10" id="KW-1185">Reference proteome</keyword>
<proteinExistence type="inferred from homology"/>
<dbReference type="Pfam" id="PF17921">
    <property type="entry name" value="Integrase_H2C2"/>
    <property type="match status" value="1"/>
</dbReference>
<feature type="domain" description="Integrase catalytic" evidence="8">
    <location>
        <begin position="1027"/>
        <end position="1177"/>
    </location>
</feature>
<feature type="compositionally biased region" description="Low complexity" evidence="5">
    <location>
        <begin position="1302"/>
        <end position="1317"/>
    </location>
</feature>
<comment type="similarity">
    <text evidence="1">Belongs to the beta type-B retroviral polymerase family. HERV class-II K(HML-2) pol subfamily.</text>
</comment>
<keyword evidence="4" id="KW-0479">Metal-binding</keyword>
<keyword evidence="4" id="KW-0863">Zinc-finger</keyword>
<dbReference type="CDD" id="cd01647">
    <property type="entry name" value="RT_LTR"/>
    <property type="match status" value="1"/>
</dbReference>
<evidence type="ECO:0000259" key="6">
    <source>
        <dbReference type="PROSITE" id="PS50158"/>
    </source>
</evidence>
<dbReference type="GO" id="GO:0015074">
    <property type="term" value="P:DNA integration"/>
    <property type="evidence" value="ECO:0007669"/>
    <property type="project" value="InterPro"/>
</dbReference>
<dbReference type="GO" id="GO:0004523">
    <property type="term" value="F:RNA-DNA hybrid ribonuclease activity"/>
    <property type="evidence" value="ECO:0007669"/>
    <property type="project" value="UniProtKB-EC"/>
</dbReference>
<dbReference type="PROSITE" id="PS50994">
    <property type="entry name" value="INTEGRASE"/>
    <property type="match status" value="1"/>
</dbReference>
<dbReference type="Gene3D" id="3.30.420.10">
    <property type="entry name" value="Ribonuclease H-like superfamily/Ribonuclease H"/>
    <property type="match status" value="1"/>
</dbReference>
<dbReference type="PROSITE" id="PS50158">
    <property type="entry name" value="ZF_CCHC"/>
    <property type="match status" value="1"/>
</dbReference>
<evidence type="ECO:0000256" key="3">
    <source>
        <dbReference type="ARBA" id="ARBA00039658"/>
    </source>
</evidence>
<dbReference type="PROSITE" id="PS50878">
    <property type="entry name" value="RT_POL"/>
    <property type="match status" value="1"/>
</dbReference>